<accession>A0A645G426</accession>
<evidence type="ECO:0000313" key="1">
    <source>
        <dbReference type="EMBL" id="MPN20670.1"/>
    </source>
</evidence>
<sequence>MLEFLTYGGGQDIQAEIASAVPVVNRAADDVLSLAGAPDNAQSLVNQLSDGSIILNTPYHPAVSEVESKITALIETLNLNNTPVEQPLKKLAEDLRKEFKLD</sequence>
<dbReference type="AlphaFoldDB" id="A0A645G426"/>
<dbReference type="EMBL" id="VSSQ01068485">
    <property type="protein sequence ID" value="MPN20670.1"/>
    <property type="molecule type" value="Genomic_DNA"/>
</dbReference>
<proteinExistence type="predicted"/>
<protein>
    <submittedName>
        <fullName evidence="1">Uncharacterized protein</fullName>
    </submittedName>
</protein>
<name>A0A645G426_9ZZZZ</name>
<comment type="caution">
    <text evidence="1">The sequence shown here is derived from an EMBL/GenBank/DDBJ whole genome shotgun (WGS) entry which is preliminary data.</text>
</comment>
<gene>
    <name evidence="1" type="ORF">SDC9_168049</name>
</gene>
<organism evidence="1">
    <name type="scientific">bioreactor metagenome</name>
    <dbReference type="NCBI Taxonomy" id="1076179"/>
    <lineage>
        <taxon>unclassified sequences</taxon>
        <taxon>metagenomes</taxon>
        <taxon>ecological metagenomes</taxon>
    </lineage>
</organism>
<reference evidence="1" key="1">
    <citation type="submission" date="2019-08" db="EMBL/GenBank/DDBJ databases">
        <authorList>
            <person name="Kucharzyk K."/>
            <person name="Murdoch R.W."/>
            <person name="Higgins S."/>
            <person name="Loffler F."/>
        </authorList>
    </citation>
    <scope>NUCLEOTIDE SEQUENCE</scope>
</reference>